<dbReference type="GO" id="GO:0005886">
    <property type="term" value="C:plasma membrane"/>
    <property type="evidence" value="ECO:0007669"/>
    <property type="project" value="UniProtKB-SubCell"/>
</dbReference>
<keyword evidence="4 7" id="KW-1133">Transmembrane helix</keyword>
<name>A0A2I1K6L4_9LACT</name>
<evidence type="ECO:0000256" key="2">
    <source>
        <dbReference type="ARBA" id="ARBA00022618"/>
    </source>
</evidence>
<comment type="subcellular location">
    <subcellularLocation>
        <location evidence="7">Cell membrane</location>
        <topology evidence="7">Single-pass type II membrane protein</topology>
    </subcellularLocation>
    <text evidence="7">Localizes to the division septum where it forms a ring structure.</text>
</comment>
<dbReference type="Proteomes" id="UP000234775">
    <property type="component" value="Unassembled WGS sequence"/>
</dbReference>
<keyword evidence="6 7" id="KW-0131">Cell cycle</keyword>
<keyword evidence="2 7" id="KW-0132">Cell division</keyword>
<dbReference type="GO" id="GO:0032153">
    <property type="term" value="C:cell division site"/>
    <property type="evidence" value="ECO:0007669"/>
    <property type="project" value="UniProtKB-UniRule"/>
</dbReference>
<dbReference type="HAMAP" id="MF_00910">
    <property type="entry name" value="FtsL"/>
    <property type="match status" value="1"/>
</dbReference>
<evidence type="ECO:0000256" key="3">
    <source>
        <dbReference type="ARBA" id="ARBA00022692"/>
    </source>
</evidence>
<sequence length="82" mass="9258">MAALAVTVVSIVWLTATRAQVTGANQQIQSAEYQTKRLETEKKNLQQEINDLSSYNRVMEFAKDNGFKLNEENIRNVANEPS</sequence>
<evidence type="ECO:0000313" key="10">
    <source>
        <dbReference type="EMBL" id="PKY91274.1"/>
    </source>
</evidence>
<dbReference type="InterPro" id="IPR007060">
    <property type="entry name" value="FtsL/DivIC"/>
</dbReference>
<organism evidence="10 11">
    <name type="scientific">Aerococcus christensenii</name>
    <dbReference type="NCBI Taxonomy" id="87541"/>
    <lineage>
        <taxon>Bacteria</taxon>
        <taxon>Bacillati</taxon>
        <taxon>Bacillota</taxon>
        <taxon>Bacilli</taxon>
        <taxon>Lactobacillales</taxon>
        <taxon>Aerococcaceae</taxon>
        <taxon>Aerococcus</taxon>
    </lineage>
</organism>
<proteinExistence type="inferred from homology"/>
<evidence type="ECO:0000256" key="4">
    <source>
        <dbReference type="ARBA" id="ARBA00022989"/>
    </source>
</evidence>
<evidence type="ECO:0000313" key="11">
    <source>
        <dbReference type="Proteomes" id="UP000234775"/>
    </source>
</evidence>
<keyword evidence="5 7" id="KW-0472">Membrane</keyword>
<keyword evidence="11" id="KW-1185">Reference proteome</keyword>
<dbReference type="AlphaFoldDB" id="A0A2I1K6L4"/>
<dbReference type="NCBIfam" id="TIGR02209">
    <property type="entry name" value="ftsL_broad"/>
    <property type="match status" value="1"/>
</dbReference>
<keyword evidence="3 7" id="KW-0812">Transmembrane</keyword>
<evidence type="ECO:0000256" key="7">
    <source>
        <dbReference type="HAMAP-Rule" id="MF_00910"/>
    </source>
</evidence>
<comment type="similarity">
    <text evidence="7">Belongs to the FtsL family.</text>
</comment>
<dbReference type="InterPro" id="IPR011922">
    <property type="entry name" value="Cell_div_FtsL"/>
</dbReference>
<reference evidence="10 11" key="1">
    <citation type="submission" date="2017-12" db="EMBL/GenBank/DDBJ databases">
        <title>Phylogenetic diversity of female urinary microbiome.</title>
        <authorList>
            <person name="Thomas-White K."/>
            <person name="Wolfe A.J."/>
        </authorList>
    </citation>
    <scope>NUCLEOTIDE SEQUENCE [LARGE SCALE GENOMIC DNA]</scope>
    <source>
        <strain evidence="10 11">UMB0844</strain>
    </source>
</reference>
<evidence type="ECO:0000256" key="5">
    <source>
        <dbReference type="ARBA" id="ARBA00023136"/>
    </source>
</evidence>
<accession>A0A2I1K6L4</accession>
<feature type="coiled-coil region" evidence="9">
    <location>
        <begin position="21"/>
        <end position="65"/>
    </location>
</feature>
<evidence type="ECO:0000256" key="6">
    <source>
        <dbReference type="ARBA" id="ARBA00023306"/>
    </source>
</evidence>
<evidence type="ECO:0000256" key="8">
    <source>
        <dbReference type="NCBIfam" id="TIGR02209"/>
    </source>
</evidence>
<evidence type="ECO:0000256" key="1">
    <source>
        <dbReference type="ARBA" id="ARBA00022475"/>
    </source>
</evidence>
<dbReference type="GO" id="GO:0043093">
    <property type="term" value="P:FtsZ-dependent cytokinesis"/>
    <property type="evidence" value="ECO:0007669"/>
    <property type="project" value="UniProtKB-UniRule"/>
</dbReference>
<gene>
    <name evidence="7 10" type="primary">ftsL</name>
    <name evidence="10" type="ORF">CYJ27_05615</name>
</gene>
<dbReference type="EMBL" id="PKGZ01000004">
    <property type="protein sequence ID" value="PKY91274.1"/>
    <property type="molecule type" value="Genomic_DNA"/>
</dbReference>
<comment type="function">
    <text evidence="7">Essential cell division protein.</text>
</comment>
<keyword evidence="1 7" id="KW-1003">Cell membrane</keyword>
<evidence type="ECO:0000256" key="9">
    <source>
        <dbReference type="SAM" id="Coils"/>
    </source>
</evidence>
<keyword evidence="9" id="KW-0175">Coiled coil</keyword>
<protein>
    <recommendedName>
        <fullName evidence="7 8">Cell division protein FtsL</fullName>
    </recommendedName>
</protein>
<comment type="caution">
    <text evidence="10">The sequence shown here is derived from an EMBL/GenBank/DDBJ whole genome shotgun (WGS) entry which is preliminary data.</text>
</comment>
<dbReference type="Pfam" id="PF04977">
    <property type="entry name" value="DivIC"/>
    <property type="match status" value="1"/>
</dbReference>